<evidence type="ECO:0000313" key="1">
    <source>
        <dbReference type="EMBL" id="GAG08150.1"/>
    </source>
</evidence>
<dbReference type="AlphaFoldDB" id="X0UR36"/>
<dbReference type="Gene3D" id="3.40.30.10">
    <property type="entry name" value="Glutaredoxin"/>
    <property type="match status" value="1"/>
</dbReference>
<dbReference type="EMBL" id="BARS01028408">
    <property type="protein sequence ID" value="GAG08150.1"/>
    <property type="molecule type" value="Genomic_DNA"/>
</dbReference>
<protein>
    <recommendedName>
        <fullName evidence="2">Thioredoxin-like fold domain-containing protein</fullName>
    </recommendedName>
</protein>
<dbReference type="SUPFAM" id="SSF52833">
    <property type="entry name" value="Thioredoxin-like"/>
    <property type="match status" value="1"/>
</dbReference>
<evidence type="ECO:0008006" key="2">
    <source>
        <dbReference type="Google" id="ProtNLM"/>
    </source>
</evidence>
<dbReference type="InterPro" id="IPR036249">
    <property type="entry name" value="Thioredoxin-like_sf"/>
</dbReference>
<organism evidence="1">
    <name type="scientific">marine sediment metagenome</name>
    <dbReference type="NCBI Taxonomy" id="412755"/>
    <lineage>
        <taxon>unclassified sequences</taxon>
        <taxon>metagenomes</taxon>
        <taxon>ecological metagenomes</taxon>
    </lineage>
</organism>
<reference evidence="1" key="1">
    <citation type="journal article" date="2014" name="Front. Microbiol.">
        <title>High frequency of phylogenetically diverse reductive dehalogenase-homologous genes in deep subseafloor sedimentary metagenomes.</title>
        <authorList>
            <person name="Kawai M."/>
            <person name="Futagami T."/>
            <person name="Toyoda A."/>
            <person name="Takaki Y."/>
            <person name="Nishi S."/>
            <person name="Hori S."/>
            <person name="Arai W."/>
            <person name="Tsubouchi T."/>
            <person name="Morono Y."/>
            <person name="Uchiyama I."/>
            <person name="Ito T."/>
            <person name="Fujiyama A."/>
            <person name="Inagaki F."/>
            <person name="Takami H."/>
        </authorList>
    </citation>
    <scope>NUCLEOTIDE SEQUENCE</scope>
    <source>
        <strain evidence="1">Expedition CK06-06</strain>
    </source>
</reference>
<proteinExistence type="predicted"/>
<gene>
    <name evidence="1" type="ORF">S01H1_44535</name>
</gene>
<name>X0UR36_9ZZZZ</name>
<accession>X0UR36</accession>
<sequence>MTSIDIYGKDTCKLCPHVKRKVVKLIERWGLSDSVPIRHWDMGEPTGLAEAAFNDVHKTPTTVVMRGEEVARWSGKAPDSAELKQAIYGP</sequence>
<comment type="caution">
    <text evidence="1">The sequence shown here is derived from an EMBL/GenBank/DDBJ whole genome shotgun (WGS) entry which is preliminary data.</text>
</comment>